<evidence type="ECO:0000256" key="4">
    <source>
        <dbReference type="ARBA" id="ARBA00022722"/>
    </source>
</evidence>
<organism evidence="8 9">
    <name type="scientific">Pseudomonas kitaguniensis</name>
    <dbReference type="NCBI Taxonomy" id="2607908"/>
    <lineage>
        <taxon>Bacteria</taxon>
        <taxon>Pseudomonadati</taxon>
        <taxon>Pseudomonadota</taxon>
        <taxon>Gammaproteobacteria</taxon>
        <taxon>Pseudomonadales</taxon>
        <taxon>Pseudomonadaceae</taxon>
        <taxon>Pseudomonas</taxon>
    </lineage>
</organism>
<dbReference type="GO" id="GO:0016787">
    <property type="term" value="F:hydrolase activity"/>
    <property type="evidence" value="ECO:0007669"/>
    <property type="project" value="UniProtKB-KW"/>
</dbReference>
<keyword evidence="4" id="KW-0540">Nuclease</keyword>
<dbReference type="InterPro" id="IPR008766">
    <property type="entry name" value="Replication_gene_A-like"/>
</dbReference>
<keyword evidence="6" id="KW-0378">Hydrolase</keyword>
<protein>
    <submittedName>
        <fullName evidence="8">Replication endonuclease</fullName>
    </submittedName>
</protein>
<sequence length="570" mass="66291">MKLTNKSIIAFKNKKQELTKENIAEVKSNAQLFLNPLIHVSELSAKLKIIISQLNPLTRTFELSSQYRVESSLPFLSDEEADELGFTKRIKTPGQKVNVIRANGKHAFGYENKIDDYAKEALALAKMINRVFSYVCFDDHIKMLILNVSATPDLKKELNQIEIYKDVKFADLRCSGTILDKLYEFFIDDEGIRCANDRSIFDKEIDGKYKSIFRRLVKIIKAVARKQREMHLLKSRKIGESGEAYCSDELLEYQKQKDIEQQEFIDNTEIVYSVDGVEQKIPLSQFALTDERKASEIYMKVKDLEKVAKAKGYMALFTTFTCPAEFHSNPKNGRNCWDGSTPREASDWLSKRLVALNKDRERHGIQTLGMWCKEAHKDQCVHMHSMFFVRPDQADDLISLIHKHYSHSQNAVKIVHISEEEAKKTGREFASPASYITKYVIKSLREKSDESMKNKAVARLWGFRMYGFFGKTQTILWRAFDRFFDKEPHELIKILKNKVFVQLAKFRQAGQFWAFCEYANAFVQSVIVEHDEIAWSGFEFIRKVKWGYRVKDSDDCLRTKFDCSLKTIFR</sequence>
<gene>
    <name evidence="8" type="ORF">F0170_00985</name>
</gene>
<name>A0A5N7JN12_9PSED</name>
<dbReference type="GO" id="GO:0006260">
    <property type="term" value="P:DNA replication"/>
    <property type="evidence" value="ECO:0007669"/>
    <property type="project" value="UniProtKB-KW"/>
</dbReference>
<evidence type="ECO:0000259" key="7">
    <source>
        <dbReference type="Pfam" id="PF05840"/>
    </source>
</evidence>
<comment type="caution">
    <text evidence="8">The sequence shown here is derived from an EMBL/GenBank/DDBJ whole genome shotgun (WGS) entry which is preliminary data.</text>
</comment>
<keyword evidence="3" id="KW-0235">DNA replication</keyword>
<dbReference type="Proteomes" id="UP000325438">
    <property type="component" value="Unassembled WGS sequence"/>
</dbReference>
<dbReference type="AlphaFoldDB" id="A0A5N7JN12"/>
<proteinExistence type="inferred from homology"/>
<dbReference type="Pfam" id="PF05840">
    <property type="entry name" value="Phage_GPA"/>
    <property type="match status" value="1"/>
</dbReference>
<feature type="domain" description="Replication gene A protein-like" evidence="7">
    <location>
        <begin position="236"/>
        <end position="443"/>
    </location>
</feature>
<evidence type="ECO:0000256" key="5">
    <source>
        <dbReference type="ARBA" id="ARBA00022759"/>
    </source>
</evidence>
<keyword evidence="5 8" id="KW-0255">Endonuclease</keyword>
<evidence type="ECO:0000256" key="2">
    <source>
        <dbReference type="ARBA" id="ARBA00009260"/>
    </source>
</evidence>
<dbReference type="GO" id="GO:0004519">
    <property type="term" value="F:endonuclease activity"/>
    <property type="evidence" value="ECO:0007669"/>
    <property type="project" value="UniProtKB-KW"/>
</dbReference>
<evidence type="ECO:0000313" key="8">
    <source>
        <dbReference type="EMBL" id="MPQ82683.1"/>
    </source>
</evidence>
<comment type="function">
    <text evidence="1">Possible endonuclease which induces a single-strand cut and initiates DNA replication.</text>
</comment>
<dbReference type="EMBL" id="VUBA01000014">
    <property type="protein sequence ID" value="MPQ82683.1"/>
    <property type="molecule type" value="Genomic_DNA"/>
</dbReference>
<evidence type="ECO:0000256" key="1">
    <source>
        <dbReference type="ARBA" id="ARBA00003293"/>
    </source>
</evidence>
<dbReference type="RefSeq" id="WP_152748460.1">
    <property type="nucleotide sequence ID" value="NZ_VUBA01000014.1"/>
</dbReference>
<reference evidence="8 9" key="1">
    <citation type="submission" date="2019-09" db="EMBL/GenBank/DDBJ databases">
        <title>The draft genomes of Allium pathogen Pseudomonas sp.</title>
        <authorList>
            <person name="Fujikawa T."/>
            <person name="Sawada H."/>
        </authorList>
    </citation>
    <scope>NUCLEOTIDE SEQUENCE [LARGE SCALE GENOMIC DNA]</scope>
    <source>
        <strain evidence="8 9">MAFF 730085</strain>
    </source>
</reference>
<evidence type="ECO:0000256" key="6">
    <source>
        <dbReference type="ARBA" id="ARBA00022801"/>
    </source>
</evidence>
<accession>A0A5N7JN12</accession>
<evidence type="ECO:0000313" key="9">
    <source>
        <dbReference type="Proteomes" id="UP000325438"/>
    </source>
</evidence>
<evidence type="ECO:0000256" key="3">
    <source>
        <dbReference type="ARBA" id="ARBA00022705"/>
    </source>
</evidence>
<comment type="similarity">
    <text evidence="2">Belongs to the phage GPA family.</text>
</comment>